<protein>
    <submittedName>
        <fullName evidence="5">ABC transporter substrate-binding protein</fullName>
    </submittedName>
</protein>
<dbReference type="CDD" id="cd08517">
    <property type="entry name" value="PBP2_NikA_DppA_OppA_like_13"/>
    <property type="match status" value="1"/>
</dbReference>
<dbReference type="KEGG" id="pacr:FXN63_18835"/>
<dbReference type="SUPFAM" id="SSF53850">
    <property type="entry name" value="Periplasmic binding protein-like II"/>
    <property type="match status" value="1"/>
</dbReference>
<dbReference type="AlphaFoldDB" id="A0A5C0B123"/>
<dbReference type="Proteomes" id="UP000325161">
    <property type="component" value="Chromosome"/>
</dbReference>
<keyword evidence="2 3" id="KW-0732">Signal</keyword>
<evidence type="ECO:0000256" key="1">
    <source>
        <dbReference type="ARBA" id="ARBA00005695"/>
    </source>
</evidence>
<dbReference type="GO" id="GO:0043190">
    <property type="term" value="C:ATP-binding cassette (ABC) transporter complex"/>
    <property type="evidence" value="ECO:0007669"/>
    <property type="project" value="InterPro"/>
</dbReference>
<accession>A0A5C0B123</accession>
<sequence>MRLNTNLSSHAVLKTIGQRTSRFLLNAAVATLGLSLSLGAVAQTASTTAAPVPTDAAKRGGTLTWIVTPEPAAFVPLTTTAGGSTDLGPKVVEGLFNFDVKLQPIPALATAWQVTPDGLRYTFTLRKGVKWHDGKDFSAADVVFSIETLKTVHPRGRVTFANVRSIEAPDAHTVILLLDKPAPYLLTALDGAESPIIPKHLYEGKDIASNPLNNAPIGTGPFVFKEWVRGSYVKLERNPNYWDQPRPYLDAIVARFIPDAAARAAALESGEVQLGNKVIPLSDIERFKALPKITVDITAWPYVGDHQQIYFNLDSEPFKRREVRLAVAQALNLDVFAKTIWYGHGVPSATPIGAASPFHNPAIKRYPYDVKAAEAALDAAGYKRGADGKRFAVRLLNNPFQDRRAADFVRQSLIRIGIDAELQTLDFATYVTRVYTDRAFDITLENLTNVFDPTIGVQRVFWSKNFKVGLPFSNAPHYVSADADRLLEAAAGEADAARRRALFFEFQEVIHRDIPSIELGANPNVTIAARNLHDWGVNAGGVRANLARAYFSKP</sequence>
<comment type="similarity">
    <text evidence="1">Belongs to the bacterial solute-binding protein 5 family.</text>
</comment>
<keyword evidence="6" id="KW-1185">Reference proteome</keyword>
<evidence type="ECO:0000256" key="3">
    <source>
        <dbReference type="SAM" id="SignalP"/>
    </source>
</evidence>
<proteinExistence type="inferred from homology"/>
<dbReference type="Pfam" id="PF00496">
    <property type="entry name" value="SBP_bac_5"/>
    <property type="match status" value="1"/>
</dbReference>
<dbReference type="InterPro" id="IPR030678">
    <property type="entry name" value="Peptide/Ni-bd"/>
</dbReference>
<evidence type="ECO:0000313" key="6">
    <source>
        <dbReference type="Proteomes" id="UP000325161"/>
    </source>
</evidence>
<feature type="signal peptide" evidence="3">
    <location>
        <begin position="1"/>
        <end position="42"/>
    </location>
</feature>
<evidence type="ECO:0000259" key="4">
    <source>
        <dbReference type="Pfam" id="PF00496"/>
    </source>
</evidence>
<name>A0A5C0B123_9BURK</name>
<feature type="domain" description="Solute-binding protein family 5" evidence="4">
    <location>
        <begin position="104"/>
        <end position="463"/>
    </location>
</feature>
<dbReference type="GO" id="GO:0015833">
    <property type="term" value="P:peptide transport"/>
    <property type="evidence" value="ECO:0007669"/>
    <property type="project" value="TreeGrafter"/>
</dbReference>
<dbReference type="GO" id="GO:1904680">
    <property type="term" value="F:peptide transmembrane transporter activity"/>
    <property type="evidence" value="ECO:0007669"/>
    <property type="project" value="TreeGrafter"/>
</dbReference>
<evidence type="ECO:0000313" key="5">
    <source>
        <dbReference type="EMBL" id="QEI07666.1"/>
    </source>
</evidence>
<dbReference type="RefSeq" id="WP_148816713.1">
    <property type="nucleotide sequence ID" value="NZ_CP043046.1"/>
</dbReference>
<dbReference type="EMBL" id="CP043046">
    <property type="protein sequence ID" value="QEI07666.1"/>
    <property type="molecule type" value="Genomic_DNA"/>
</dbReference>
<dbReference type="PIRSF" id="PIRSF002741">
    <property type="entry name" value="MppA"/>
    <property type="match status" value="1"/>
</dbReference>
<dbReference type="InterPro" id="IPR039424">
    <property type="entry name" value="SBP_5"/>
</dbReference>
<evidence type="ECO:0000256" key="2">
    <source>
        <dbReference type="ARBA" id="ARBA00022729"/>
    </source>
</evidence>
<dbReference type="PANTHER" id="PTHR30290:SF38">
    <property type="entry name" value="D,D-DIPEPTIDE-BINDING PERIPLASMIC PROTEIN DDPA-RELATED"/>
    <property type="match status" value="1"/>
</dbReference>
<dbReference type="PANTHER" id="PTHR30290">
    <property type="entry name" value="PERIPLASMIC BINDING COMPONENT OF ABC TRANSPORTER"/>
    <property type="match status" value="1"/>
</dbReference>
<reference evidence="5 6" key="1">
    <citation type="submission" date="2019-08" db="EMBL/GenBank/DDBJ databases">
        <title>Amphibian skin-associated Pigmentiphaga: genome sequence and occurrence across geography and hosts.</title>
        <authorList>
            <person name="Bletz M.C."/>
            <person name="Bunk B."/>
            <person name="Sproeer C."/>
            <person name="Biwer P."/>
            <person name="Reiter S."/>
            <person name="Rabemananjara F.C.E."/>
            <person name="Schulz S."/>
            <person name="Overmann J."/>
            <person name="Vences M."/>
        </authorList>
    </citation>
    <scope>NUCLEOTIDE SEQUENCE [LARGE SCALE GENOMIC DNA]</scope>
    <source>
        <strain evidence="5 6">Mada1488</strain>
    </source>
</reference>
<dbReference type="InterPro" id="IPR000914">
    <property type="entry name" value="SBP_5_dom"/>
</dbReference>
<feature type="chain" id="PRO_5022912918" evidence="3">
    <location>
        <begin position="43"/>
        <end position="554"/>
    </location>
</feature>
<dbReference type="OrthoDB" id="9801799at2"/>
<organism evidence="5 6">
    <name type="scientific">Pigmentiphaga aceris</name>
    <dbReference type="NCBI Taxonomy" id="1940612"/>
    <lineage>
        <taxon>Bacteria</taxon>
        <taxon>Pseudomonadati</taxon>
        <taxon>Pseudomonadota</taxon>
        <taxon>Betaproteobacteria</taxon>
        <taxon>Burkholderiales</taxon>
        <taxon>Alcaligenaceae</taxon>
        <taxon>Pigmentiphaga</taxon>
    </lineage>
</organism>
<gene>
    <name evidence="5" type="ORF">FXN63_18835</name>
</gene>
<dbReference type="Gene3D" id="3.10.105.10">
    <property type="entry name" value="Dipeptide-binding Protein, Domain 3"/>
    <property type="match status" value="1"/>
</dbReference>
<dbReference type="GO" id="GO:0030288">
    <property type="term" value="C:outer membrane-bounded periplasmic space"/>
    <property type="evidence" value="ECO:0007669"/>
    <property type="project" value="UniProtKB-ARBA"/>
</dbReference>
<dbReference type="Gene3D" id="3.40.190.10">
    <property type="entry name" value="Periplasmic binding protein-like II"/>
    <property type="match status" value="1"/>
</dbReference>